<feature type="domain" description="EGF-like" evidence="1">
    <location>
        <begin position="291"/>
        <end position="322"/>
    </location>
</feature>
<dbReference type="SMART" id="SM00181">
    <property type="entry name" value="EGF"/>
    <property type="match status" value="19"/>
</dbReference>
<dbReference type="OrthoDB" id="6022609at2759"/>
<accession>A0A2P6TB05</accession>
<feature type="domain" description="EGF-like" evidence="1">
    <location>
        <begin position="1313"/>
        <end position="1344"/>
    </location>
</feature>
<feature type="non-terminal residue" evidence="2">
    <location>
        <position position="1498"/>
    </location>
</feature>
<feature type="domain" description="EGF-like" evidence="1">
    <location>
        <begin position="1094"/>
        <end position="1125"/>
    </location>
</feature>
<dbReference type="InterPro" id="IPR000742">
    <property type="entry name" value="EGF"/>
</dbReference>
<feature type="domain" description="EGF-like" evidence="1">
    <location>
        <begin position="1240"/>
        <end position="1271"/>
    </location>
</feature>
<feature type="domain" description="EGF-like" evidence="1">
    <location>
        <begin position="1386"/>
        <end position="1417"/>
    </location>
</feature>
<sequence>AVENCATYDANTCTCTACAANFKLVDGACTACGDTEVTNCATYTAADKCLCESCAEDYYLSGDSKACSLCPDCAVENCATYDANTCTCTACAANFKLVDGACTACGDTEVTNCATYTAADKCLCESCAEDYYLSGDSKACSLCPDCAVENCATYDANTCTCTACAANFKLVDGACTACGDTEVTNCATYTAADKCLCESCAEDYYLSGDSKACSLCPDCAVENCATYDANTCTCTACAANFKLVDGACTACGDTEVTNCATYTAADKCLCESCAEDYYLSGDSKACSLCPDCAVENCATYDANTCTCTACAANFKLVDGACTACGDTEVTNCATYTAADKCLCESCAEDYYLSGDSKACSLCPDCAVENCATYDANTCTCTACAANFKLVDGACTACGDTEVTNCATYTAADKCLCESCAEDYYLSGDSKACSLCPDCAVENCATYDANTCTCTACAANFKLVDGACTACGDTEVTNCATYTAADKCLCESCAEDYYLSGDSKACSLCPDCAVENCATYDANTCTCTACAANFKLVDGACTACGDTEVTNCATYTAADKCLCESCAEDYYLSGDSKACSLCPDCAVENCATYDANTCTCTACAANFKLVDGACTACGDTEVTNCATYTAADKCLCESCAEDYYLSGDSKACSLCPDCAVENCATYDANTCTCTACAANFKLVDGACTACGDTEVTNCATYTAADKCLCESCAEDYYLSGDSKACSLCPDCAVENCATYDANTCTCTACAANFKLVDGACTACGDTEVTNCATYTAADKCLCESCAEDYYLSGDSKACSLCPDCAVENCATYDANTCTCTACAANFKLVDGACTACGDTEVTNCATYTAADKCLCESCAEDYYLSGDSKACSLCPDCAVENCATYDANTCTCTACAANFKLVDGACTACGDTEVTNCATYTAADKCLCESCAEDYYLSGDSKACSLCPDCAVENCATYDANTCTCTACAANFKLVDGACTACGDTEVTNCATYTAADKCLCESCAEDYYLSGDSKACSLCPDCAVENCATYDANTCTCTACAANFKLVDGACTACGDTEVTNCATYTAADKCLCESCAEDYYLSGDSKACSLCPDCAVENCATYDANTCTCTACAANFKLVDGACTACGDTEVTNCATYTAADKCLCESCAEDYYLSGDSKACSLCPDCAVENCATYDANTCTCTACAANFKLVDGACTACGDTEVTNCATYTAADKCLCESCAEDYYLSGDSKACSLCPDCAVENCATYDANTCTCTACAANFKLVDGACTACGDTEVTNCATYTAADKCLCESCAEDYYLSGDSKACSLCPDCAVENCATYDANTCTCTACAANFKLVDGACTACGDTEVTNCATYTAADKCLCESCAEDYYLSGDSKACSLCPDCAVENCATYDANTCTCTACAANFKLVDGACTACGDTEVTNCATYTAADKCLCESCAEDYYLSGDSKACSLCPDVANCGTMNTNACNGCDTCAAGYALSQDKKSCTQASGGQR</sequence>
<feature type="domain" description="EGF-like" evidence="1">
    <location>
        <begin position="437"/>
        <end position="468"/>
    </location>
</feature>
<keyword evidence="3" id="KW-1185">Reference proteome</keyword>
<dbReference type="InterPro" id="IPR006212">
    <property type="entry name" value="Furin_repeat"/>
</dbReference>
<name>A0A2P6TB05_CHLSO</name>
<evidence type="ECO:0000313" key="3">
    <source>
        <dbReference type="Proteomes" id="UP000239899"/>
    </source>
</evidence>
<reference evidence="2 3" key="1">
    <citation type="journal article" date="2018" name="Plant J.">
        <title>Genome sequences of Chlorella sorokiniana UTEX 1602 and Micractinium conductrix SAG 241.80: implications to maltose excretion by a green alga.</title>
        <authorList>
            <person name="Arriola M.B."/>
            <person name="Velmurugan N."/>
            <person name="Zhang Y."/>
            <person name="Plunkett M.H."/>
            <person name="Hondzo H."/>
            <person name="Barney B.M."/>
        </authorList>
    </citation>
    <scope>NUCLEOTIDE SEQUENCE [LARGE SCALE GENOMIC DNA]</scope>
    <source>
        <strain evidence="3">UTEX 1602</strain>
    </source>
</reference>
<feature type="domain" description="EGF-like" evidence="1">
    <location>
        <begin position="510"/>
        <end position="541"/>
    </location>
</feature>
<feature type="domain" description="EGF-like" evidence="1">
    <location>
        <begin position="145"/>
        <end position="176"/>
    </location>
</feature>
<evidence type="ECO:0000313" key="2">
    <source>
        <dbReference type="EMBL" id="PRW05689.1"/>
    </source>
</evidence>
<feature type="domain" description="EGF-like" evidence="1">
    <location>
        <begin position="948"/>
        <end position="979"/>
    </location>
</feature>
<feature type="domain" description="EGF-like" evidence="1">
    <location>
        <begin position="1021"/>
        <end position="1052"/>
    </location>
</feature>
<feature type="domain" description="EGF-like" evidence="1">
    <location>
        <begin position="72"/>
        <end position="103"/>
    </location>
</feature>
<feature type="domain" description="EGF-like" evidence="1">
    <location>
        <begin position="364"/>
        <end position="395"/>
    </location>
</feature>
<gene>
    <name evidence="2" type="ORF">C2E21_9578</name>
</gene>
<feature type="domain" description="EGF-like" evidence="1">
    <location>
        <begin position="802"/>
        <end position="833"/>
    </location>
</feature>
<dbReference type="Proteomes" id="UP000239899">
    <property type="component" value="Unassembled WGS sequence"/>
</dbReference>
<feature type="domain" description="EGF-like" evidence="1">
    <location>
        <begin position="656"/>
        <end position="687"/>
    </location>
</feature>
<feature type="domain" description="EGF-like" evidence="1">
    <location>
        <begin position="1167"/>
        <end position="1198"/>
    </location>
</feature>
<feature type="domain" description="EGF-like" evidence="1">
    <location>
        <begin position="218"/>
        <end position="249"/>
    </location>
</feature>
<organism evidence="2 3">
    <name type="scientific">Chlorella sorokiniana</name>
    <name type="common">Freshwater green alga</name>
    <dbReference type="NCBI Taxonomy" id="3076"/>
    <lineage>
        <taxon>Eukaryota</taxon>
        <taxon>Viridiplantae</taxon>
        <taxon>Chlorophyta</taxon>
        <taxon>core chlorophytes</taxon>
        <taxon>Trebouxiophyceae</taxon>
        <taxon>Chlorellales</taxon>
        <taxon>Chlorellaceae</taxon>
        <taxon>Chlorella clade</taxon>
        <taxon>Chlorella</taxon>
    </lineage>
</organism>
<protein>
    <submittedName>
        <fullName evidence="2">Zinc finger lsd1 subclass family</fullName>
    </submittedName>
</protein>
<dbReference type="SMART" id="SM00261">
    <property type="entry name" value="FU"/>
    <property type="match status" value="19"/>
</dbReference>
<feature type="domain" description="EGF-like" evidence="1">
    <location>
        <begin position="875"/>
        <end position="906"/>
    </location>
</feature>
<evidence type="ECO:0000259" key="1">
    <source>
        <dbReference type="SMART" id="SM00181"/>
    </source>
</evidence>
<proteinExistence type="predicted"/>
<comment type="caution">
    <text evidence="2">The sequence shown here is derived from an EMBL/GenBank/DDBJ whole genome shotgun (WGS) entry which is preliminary data.</text>
</comment>
<dbReference type="EMBL" id="LHPG02000114">
    <property type="protein sequence ID" value="PRW05689.1"/>
    <property type="molecule type" value="Genomic_DNA"/>
</dbReference>
<feature type="domain" description="EGF-like" evidence="1">
    <location>
        <begin position="583"/>
        <end position="614"/>
    </location>
</feature>
<feature type="non-terminal residue" evidence="2">
    <location>
        <position position="1"/>
    </location>
</feature>
<feature type="domain" description="EGF-like" evidence="1">
    <location>
        <begin position="729"/>
        <end position="760"/>
    </location>
</feature>